<sequence>MRGQSRLAEHAATQQSRPCTTDNRRSSMSEVTAEASGARSIDENSFIGAGRFEPPRYAFTLAPTRVMQSFEAAGPLPKVTTIVAPTGYGKTVLMTQIHRLATASGARTFWLGIDDREADLPMILTLVEHAIGLSRLDLNSASIEDPRGSLPHRVDRMIAHLARLPGEVVIFIDNINSCSDPGLSLLLDALTFRTPNTVKFCVTSTDPVPFDSGRARIEMKLRRITVSELGFDFSTTAAMLRASGLDHLSNEHIATVVSKTEGWPAAIRLIQLILSNEGDNTEGLEHFSGADADLAALLSRRLIASFDPDLVDFLHDIAELRGFSVELAAAATGNPRAAHWVRFLVERNVLIVPLDRGQTWFRFHSLFRQFLLADAAGRQTPERRRQVLLAATEWLRAKGDRAYALELALAAPLPEQASAILEQLARPMVRDRGDLSTFTQWVEQAKTLGATLGLDTLLWYAWALAFNRHYERAGVTLDELAGRIREVAPDDDGKGPLWSPHRMAQIIFNFHLDRMDAVRAEAPGWLADYPDAGTFDFAAVAGAYAIASAIMHDFQTARRALRLAQDSIIRVRSDYGLSWVASVSAIVELMQGDPIEAERNLRDAEEQVRSNIGDSAAIVSVLTLGRARAAADTGRITEAVEMVRQAIEQGINEGILDTAWFGIEVALQCPDSGEDQRNIEVLQSMARRYARRLPFLVELALIRCALRHGRTADAMDKAEALSIWSRPAGFHPEALTGFSAMERSAATLAGIDLLMAAGSLREAETLIEQELRSAQDTGRRRDQIELHLLQTAFMLRSDNQDGAIKALARAVVTASKRHLMRSFLEQRDLVVQVIQSTPMKKFGLTLPADLAFFAKICDALGVSPAASRPQTADNDGYIVEAPTPREIELLQLLDSGLDNSQIASRLSLSVPTVKWHLYNIYSKLGVKNRAGALAKARALRVLHRQ</sequence>
<dbReference type="Pfam" id="PF17874">
    <property type="entry name" value="TPR_MalT"/>
    <property type="match status" value="1"/>
</dbReference>
<dbReference type="EMBL" id="QGLE01000002">
    <property type="protein sequence ID" value="PWR25267.1"/>
    <property type="molecule type" value="Genomic_DNA"/>
</dbReference>
<evidence type="ECO:0000256" key="1">
    <source>
        <dbReference type="ARBA" id="ARBA00023015"/>
    </source>
</evidence>
<dbReference type="InterPro" id="IPR011990">
    <property type="entry name" value="TPR-like_helical_dom_sf"/>
</dbReference>
<dbReference type="PROSITE" id="PS00622">
    <property type="entry name" value="HTH_LUXR_1"/>
    <property type="match status" value="1"/>
</dbReference>
<dbReference type="InterPro" id="IPR059106">
    <property type="entry name" value="WHD_MalT"/>
</dbReference>
<dbReference type="GO" id="GO:0006355">
    <property type="term" value="P:regulation of DNA-templated transcription"/>
    <property type="evidence" value="ECO:0007669"/>
    <property type="project" value="InterPro"/>
</dbReference>
<dbReference type="SUPFAM" id="SSF52540">
    <property type="entry name" value="P-loop containing nucleoside triphosphate hydrolases"/>
    <property type="match status" value="1"/>
</dbReference>
<dbReference type="SUPFAM" id="SSF46894">
    <property type="entry name" value="C-terminal effector domain of the bipartite response regulators"/>
    <property type="match status" value="1"/>
</dbReference>
<keyword evidence="7" id="KW-1185">Reference proteome</keyword>
<keyword evidence="1" id="KW-0805">Transcription regulation</keyword>
<reference evidence="6 7" key="1">
    <citation type="submission" date="2018-05" db="EMBL/GenBank/DDBJ databases">
        <title>Zavarzinia sp. HR-AS.</title>
        <authorList>
            <person name="Lee Y."/>
            <person name="Jeon C.O."/>
        </authorList>
    </citation>
    <scope>NUCLEOTIDE SEQUENCE [LARGE SCALE GENOMIC DNA]</scope>
    <source>
        <strain evidence="6 7">HR-AS</strain>
    </source>
</reference>
<feature type="domain" description="HTH luxR-type" evidence="5">
    <location>
        <begin position="875"/>
        <end position="940"/>
    </location>
</feature>
<dbReference type="InterPro" id="IPR036388">
    <property type="entry name" value="WH-like_DNA-bd_sf"/>
</dbReference>
<evidence type="ECO:0000256" key="3">
    <source>
        <dbReference type="ARBA" id="ARBA00023163"/>
    </source>
</evidence>
<keyword evidence="3" id="KW-0804">Transcription</keyword>
<evidence type="ECO:0000259" key="5">
    <source>
        <dbReference type="PROSITE" id="PS50043"/>
    </source>
</evidence>
<protein>
    <recommendedName>
        <fullName evidence="5">HTH luxR-type domain-containing protein</fullName>
    </recommendedName>
</protein>
<dbReference type="Gene3D" id="1.25.40.10">
    <property type="entry name" value="Tetratricopeptide repeat domain"/>
    <property type="match status" value="1"/>
</dbReference>
<dbReference type="SUPFAM" id="SSF48452">
    <property type="entry name" value="TPR-like"/>
    <property type="match status" value="1"/>
</dbReference>
<dbReference type="InterPro" id="IPR003593">
    <property type="entry name" value="AAA+_ATPase"/>
</dbReference>
<accession>A0A317EE04</accession>
<dbReference type="AlphaFoldDB" id="A0A317EE04"/>
<evidence type="ECO:0000313" key="7">
    <source>
        <dbReference type="Proteomes" id="UP000245461"/>
    </source>
</evidence>
<keyword evidence="2" id="KW-0238">DNA-binding</keyword>
<dbReference type="PROSITE" id="PS50043">
    <property type="entry name" value="HTH_LUXR_2"/>
    <property type="match status" value="1"/>
</dbReference>
<dbReference type="PRINTS" id="PR00038">
    <property type="entry name" value="HTHLUXR"/>
</dbReference>
<dbReference type="InterPro" id="IPR041617">
    <property type="entry name" value="TPR_MalT"/>
</dbReference>
<dbReference type="Gene3D" id="1.10.10.10">
    <property type="entry name" value="Winged helix-like DNA-binding domain superfamily/Winged helix DNA-binding domain"/>
    <property type="match status" value="1"/>
</dbReference>
<dbReference type="Pfam" id="PF00196">
    <property type="entry name" value="GerE"/>
    <property type="match status" value="1"/>
</dbReference>
<organism evidence="6 7">
    <name type="scientific">Zavarzinia aquatilis</name>
    <dbReference type="NCBI Taxonomy" id="2211142"/>
    <lineage>
        <taxon>Bacteria</taxon>
        <taxon>Pseudomonadati</taxon>
        <taxon>Pseudomonadota</taxon>
        <taxon>Alphaproteobacteria</taxon>
        <taxon>Rhodospirillales</taxon>
        <taxon>Zavarziniaceae</taxon>
        <taxon>Zavarzinia</taxon>
    </lineage>
</organism>
<dbReference type="SMART" id="SM00382">
    <property type="entry name" value="AAA"/>
    <property type="match status" value="1"/>
</dbReference>
<evidence type="ECO:0000256" key="4">
    <source>
        <dbReference type="SAM" id="MobiDB-lite"/>
    </source>
</evidence>
<dbReference type="Proteomes" id="UP000245461">
    <property type="component" value="Unassembled WGS sequence"/>
</dbReference>
<dbReference type="InterPro" id="IPR027417">
    <property type="entry name" value="P-loop_NTPase"/>
</dbReference>
<proteinExistence type="predicted"/>
<dbReference type="PANTHER" id="PTHR44688">
    <property type="entry name" value="DNA-BINDING TRANSCRIPTIONAL ACTIVATOR DEVR_DOSR"/>
    <property type="match status" value="1"/>
</dbReference>
<dbReference type="InterPro" id="IPR016032">
    <property type="entry name" value="Sig_transdc_resp-reg_C-effctor"/>
</dbReference>
<dbReference type="InterPro" id="IPR000792">
    <property type="entry name" value="Tscrpt_reg_LuxR_C"/>
</dbReference>
<name>A0A317EE04_9PROT</name>
<dbReference type="SMART" id="SM00421">
    <property type="entry name" value="HTH_LUXR"/>
    <property type="match status" value="1"/>
</dbReference>
<evidence type="ECO:0000256" key="2">
    <source>
        <dbReference type="ARBA" id="ARBA00023125"/>
    </source>
</evidence>
<dbReference type="Pfam" id="PF25873">
    <property type="entry name" value="WHD_MalT"/>
    <property type="match status" value="1"/>
</dbReference>
<feature type="compositionally biased region" description="Polar residues" evidence="4">
    <location>
        <begin position="12"/>
        <end position="21"/>
    </location>
</feature>
<evidence type="ECO:0000313" key="6">
    <source>
        <dbReference type="EMBL" id="PWR25267.1"/>
    </source>
</evidence>
<comment type="caution">
    <text evidence="6">The sequence shown here is derived from an EMBL/GenBank/DDBJ whole genome shotgun (WGS) entry which is preliminary data.</text>
</comment>
<dbReference type="PANTHER" id="PTHR44688:SF16">
    <property type="entry name" value="DNA-BINDING TRANSCRIPTIONAL ACTIVATOR DEVR_DOSR"/>
    <property type="match status" value="1"/>
</dbReference>
<dbReference type="GO" id="GO:0003677">
    <property type="term" value="F:DNA binding"/>
    <property type="evidence" value="ECO:0007669"/>
    <property type="project" value="UniProtKB-KW"/>
</dbReference>
<dbReference type="OrthoDB" id="9807052at2"/>
<dbReference type="CDD" id="cd06170">
    <property type="entry name" value="LuxR_C_like"/>
    <property type="match status" value="1"/>
</dbReference>
<feature type="region of interest" description="Disordered" evidence="4">
    <location>
        <begin position="1"/>
        <end position="35"/>
    </location>
</feature>
<gene>
    <name evidence="6" type="ORF">DKG74_05765</name>
</gene>